<dbReference type="Proteomes" id="UP000308652">
    <property type="component" value="Unassembled WGS sequence"/>
</dbReference>
<keyword evidence="3" id="KW-1185">Reference proteome</keyword>
<sequence>MTSDMDTTPKKAQPHPSKRIPPSPGIFNYSRSAGPIAPFQVFGFAVNLETMRNWVNLHLGPQTWGK</sequence>
<organism evidence="2 3">
    <name type="scientific">Crucibulum laeve</name>
    <dbReference type="NCBI Taxonomy" id="68775"/>
    <lineage>
        <taxon>Eukaryota</taxon>
        <taxon>Fungi</taxon>
        <taxon>Dikarya</taxon>
        <taxon>Basidiomycota</taxon>
        <taxon>Agaricomycotina</taxon>
        <taxon>Agaricomycetes</taxon>
        <taxon>Agaricomycetidae</taxon>
        <taxon>Agaricales</taxon>
        <taxon>Agaricineae</taxon>
        <taxon>Nidulariaceae</taxon>
        <taxon>Crucibulum</taxon>
    </lineage>
</organism>
<gene>
    <name evidence="2" type="ORF">BDQ12DRAFT_689186</name>
</gene>
<name>A0A5C3M1A9_9AGAR</name>
<reference evidence="2 3" key="1">
    <citation type="journal article" date="2019" name="Nat. Ecol. Evol.">
        <title>Megaphylogeny resolves global patterns of mushroom evolution.</title>
        <authorList>
            <person name="Varga T."/>
            <person name="Krizsan K."/>
            <person name="Foldi C."/>
            <person name="Dima B."/>
            <person name="Sanchez-Garcia M."/>
            <person name="Sanchez-Ramirez S."/>
            <person name="Szollosi G.J."/>
            <person name="Szarkandi J.G."/>
            <person name="Papp V."/>
            <person name="Albert L."/>
            <person name="Andreopoulos W."/>
            <person name="Angelini C."/>
            <person name="Antonin V."/>
            <person name="Barry K.W."/>
            <person name="Bougher N.L."/>
            <person name="Buchanan P."/>
            <person name="Buyck B."/>
            <person name="Bense V."/>
            <person name="Catcheside P."/>
            <person name="Chovatia M."/>
            <person name="Cooper J."/>
            <person name="Damon W."/>
            <person name="Desjardin D."/>
            <person name="Finy P."/>
            <person name="Geml J."/>
            <person name="Haridas S."/>
            <person name="Hughes K."/>
            <person name="Justo A."/>
            <person name="Karasinski D."/>
            <person name="Kautmanova I."/>
            <person name="Kiss B."/>
            <person name="Kocsube S."/>
            <person name="Kotiranta H."/>
            <person name="LaButti K.M."/>
            <person name="Lechner B.E."/>
            <person name="Liimatainen K."/>
            <person name="Lipzen A."/>
            <person name="Lukacs Z."/>
            <person name="Mihaltcheva S."/>
            <person name="Morgado L.N."/>
            <person name="Niskanen T."/>
            <person name="Noordeloos M.E."/>
            <person name="Ohm R.A."/>
            <person name="Ortiz-Santana B."/>
            <person name="Ovrebo C."/>
            <person name="Racz N."/>
            <person name="Riley R."/>
            <person name="Savchenko A."/>
            <person name="Shiryaev A."/>
            <person name="Soop K."/>
            <person name="Spirin V."/>
            <person name="Szebenyi C."/>
            <person name="Tomsovsky M."/>
            <person name="Tulloss R.E."/>
            <person name="Uehling J."/>
            <person name="Grigoriev I.V."/>
            <person name="Vagvolgyi C."/>
            <person name="Papp T."/>
            <person name="Martin F.M."/>
            <person name="Miettinen O."/>
            <person name="Hibbett D.S."/>
            <person name="Nagy L.G."/>
        </authorList>
    </citation>
    <scope>NUCLEOTIDE SEQUENCE [LARGE SCALE GENOMIC DNA]</scope>
    <source>
        <strain evidence="2 3">CBS 166.37</strain>
    </source>
</reference>
<proteinExistence type="predicted"/>
<feature type="region of interest" description="Disordered" evidence="1">
    <location>
        <begin position="1"/>
        <end position="26"/>
    </location>
</feature>
<dbReference type="AlphaFoldDB" id="A0A5C3M1A9"/>
<protein>
    <submittedName>
        <fullName evidence="2">Uncharacterized protein</fullName>
    </submittedName>
</protein>
<evidence type="ECO:0000313" key="3">
    <source>
        <dbReference type="Proteomes" id="UP000308652"/>
    </source>
</evidence>
<evidence type="ECO:0000313" key="2">
    <source>
        <dbReference type="EMBL" id="TFK34781.1"/>
    </source>
</evidence>
<dbReference type="EMBL" id="ML213628">
    <property type="protein sequence ID" value="TFK34781.1"/>
    <property type="molecule type" value="Genomic_DNA"/>
</dbReference>
<accession>A0A5C3M1A9</accession>
<evidence type="ECO:0000256" key="1">
    <source>
        <dbReference type="SAM" id="MobiDB-lite"/>
    </source>
</evidence>